<proteinExistence type="predicted"/>
<organism evidence="1 2">
    <name type="scientific">Naganishia adeliensis</name>
    <dbReference type="NCBI Taxonomy" id="92952"/>
    <lineage>
        <taxon>Eukaryota</taxon>
        <taxon>Fungi</taxon>
        <taxon>Dikarya</taxon>
        <taxon>Basidiomycota</taxon>
        <taxon>Agaricomycotina</taxon>
        <taxon>Tremellomycetes</taxon>
        <taxon>Filobasidiales</taxon>
        <taxon>Filobasidiaceae</taxon>
        <taxon>Naganishia</taxon>
    </lineage>
</organism>
<reference evidence="1" key="1">
    <citation type="submission" date="2023-04" db="EMBL/GenBank/DDBJ databases">
        <title>Draft Genome sequencing of Naganishia species isolated from polar environments using Oxford Nanopore Technology.</title>
        <authorList>
            <person name="Leo P."/>
            <person name="Venkateswaran K."/>
        </authorList>
    </citation>
    <scope>NUCLEOTIDE SEQUENCE</scope>
    <source>
        <strain evidence="1">MNA-CCFEE 5262</strain>
    </source>
</reference>
<comment type="caution">
    <text evidence="1">The sequence shown here is derived from an EMBL/GenBank/DDBJ whole genome shotgun (WGS) entry which is preliminary data.</text>
</comment>
<evidence type="ECO:0000313" key="1">
    <source>
        <dbReference type="EMBL" id="KAJ9099495.1"/>
    </source>
</evidence>
<evidence type="ECO:0000313" key="2">
    <source>
        <dbReference type="Proteomes" id="UP001230649"/>
    </source>
</evidence>
<accession>A0ACC2VKS4</accession>
<dbReference type="Proteomes" id="UP001230649">
    <property type="component" value="Unassembled WGS sequence"/>
</dbReference>
<name>A0ACC2VKS4_9TREE</name>
<protein>
    <submittedName>
        <fullName evidence="1">Uncharacterized protein</fullName>
    </submittedName>
</protein>
<gene>
    <name evidence="1" type="ORF">QFC20_005707</name>
</gene>
<keyword evidence="2" id="KW-1185">Reference proteome</keyword>
<dbReference type="EMBL" id="JASBWS010000083">
    <property type="protein sequence ID" value="KAJ9099495.1"/>
    <property type="molecule type" value="Genomic_DNA"/>
</dbReference>
<sequence length="674" mass="72933">MSTDNPPSNTYNTDSPDPVDARLLGELAIVVIRAQHLSDRSKIGKHHPYVALKYGNNKAKTPVVKKGGQHPTFDAEVRFKITEDAEDIMTRSSDTGDINSSGSKKGRRIPKNKNMVVSVFADDPKEPKLVGETVVDLTTVFEKCEHDDMFELKYKNMFAGEIYLEMTYFINDAPPIPKKVPKPMSWMDYGATGPLPQGPTRHSSLESRLPHVPGQPTPFPAQGVHDPHRRDSYSGAASMAYIPPPTFPGRHSRGGHAVLPPAHSGLVSAAPSLQNPPYPALPSSTEVYPEPHQSHAHRHSLNGPISQHGSWQNDQAYHQPPTNVAYGTAPAPPHSNYETQPIASYPQQYHTLPNAASRNQNAPSLYAPAGPPATSFPNLSDMALALPPLPPPPTLELPGRTTPLPSNYGTPAPGIRPSTTPIPESYQYLPPTHAQVNLYPPPSAPPVPNQTSNYAHGPPHAGTMQIATYPVFENRPSSSMGAIPPPDRPYSSASTHYPSTVTSSFHLPPAQYGASSGYPMEALSRNQYMQPPNENVSGSRYDQRDPSYAETPGYGNPVAYPPPPRPLSAATSTWTPQEAEMKPGNKYLQSLGVGSSSAINPSGSNYPYQPVDQHHQVRDTNAPWQSAQTRNDPYGNQSYDSSGPVPPSGDSSQMYQPGPPGAYGQPQHSAFSGY</sequence>